<evidence type="ECO:0000259" key="1">
    <source>
        <dbReference type="Pfam" id="PF01814"/>
    </source>
</evidence>
<organism evidence="2 3">
    <name type="scientific">Petropleomorpha daqingensis</name>
    <dbReference type="NCBI Taxonomy" id="2026353"/>
    <lineage>
        <taxon>Bacteria</taxon>
        <taxon>Bacillati</taxon>
        <taxon>Actinomycetota</taxon>
        <taxon>Actinomycetes</taxon>
        <taxon>Geodermatophilales</taxon>
        <taxon>Geodermatophilaceae</taxon>
        <taxon>Petropleomorpha</taxon>
    </lineage>
</organism>
<accession>A0A853CHM5</accession>
<dbReference type="RefSeq" id="WP_179719320.1">
    <property type="nucleotide sequence ID" value="NZ_JACBZT010000001.1"/>
</dbReference>
<keyword evidence="3" id="KW-1185">Reference proteome</keyword>
<dbReference type="CDD" id="cd12108">
    <property type="entry name" value="Hr-like"/>
    <property type="match status" value="1"/>
</dbReference>
<evidence type="ECO:0000313" key="2">
    <source>
        <dbReference type="EMBL" id="NYJ07455.1"/>
    </source>
</evidence>
<proteinExistence type="predicted"/>
<gene>
    <name evidence="2" type="ORF">GGQ55_003733</name>
</gene>
<name>A0A853CHM5_9ACTN</name>
<protein>
    <submittedName>
        <fullName evidence="2">Hemerythrin-like domain-containing protein</fullName>
    </submittedName>
</protein>
<dbReference type="Gene3D" id="1.20.120.520">
    <property type="entry name" value="nmb1532 protein domain like"/>
    <property type="match status" value="1"/>
</dbReference>
<reference evidence="2 3" key="1">
    <citation type="submission" date="2020-07" db="EMBL/GenBank/DDBJ databases">
        <title>Sequencing the genomes of 1000 actinobacteria strains.</title>
        <authorList>
            <person name="Klenk H.-P."/>
        </authorList>
    </citation>
    <scope>NUCLEOTIDE SEQUENCE [LARGE SCALE GENOMIC DNA]</scope>
    <source>
        <strain evidence="2 3">DSM 104001</strain>
    </source>
</reference>
<evidence type="ECO:0000313" key="3">
    <source>
        <dbReference type="Proteomes" id="UP000541969"/>
    </source>
</evidence>
<dbReference type="AlphaFoldDB" id="A0A853CHM5"/>
<feature type="domain" description="Hemerythrin-like" evidence="1">
    <location>
        <begin position="7"/>
        <end position="142"/>
    </location>
</feature>
<dbReference type="Pfam" id="PF01814">
    <property type="entry name" value="Hemerythrin"/>
    <property type="match status" value="1"/>
</dbReference>
<sequence>MTSAVDIREMVVVHSAFRREFAEAPELIRAVGVDDRRHAATVGAHLQLLLELLHRHHEGEDRLLCPKLRARIEPERQPVLDAMEQQHAAIHAEVTQATAVLGRWRTFAHERDREPLADCFDRFSRLLDEHLAAEEEQILPLAARWLTREEWEELGQEGMAGVPRKQRSAVVGMIMKDGDPEVVRGILAHVPALARTLLPRTAPRSYARYARRLRAAS</sequence>
<dbReference type="Proteomes" id="UP000541969">
    <property type="component" value="Unassembled WGS sequence"/>
</dbReference>
<dbReference type="InterPro" id="IPR012312">
    <property type="entry name" value="Hemerythrin-like"/>
</dbReference>
<comment type="caution">
    <text evidence="2">The sequence shown here is derived from an EMBL/GenBank/DDBJ whole genome shotgun (WGS) entry which is preliminary data.</text>
</comment>
<dbReference type="EMBL" id="JACBZT010000001">
    <property type="protein sequence ID" value="NYJ07455.1"/>
    <property type="molecule type" value="Genomic_DNA"/>
</dbReference>